<dbReference type="PROSITE" id="PS51977">
    <property type="entry name" value="WGR"/>
    <property type="match status" value="1"/>
</dbReference>
<comment type="caution">
    <text evidence="9">The sequence shown here is derived from an EMBL/GenBank/DDBJ whole genome shotgun (WGS) entry which is preliminary data.</text>
</comment>
<dbReference type="Gene3D" id="1.20.142.10">
    <property type="entry name" value="Poly(ADP-ribose) polymerase, regulatory domain"/>
    <property type="match status" value="1"/>
</dbReference>
<evidence type="ECO:0000259" key="7">
    <source>
        <dbReference type="PROSITE" id="PS51060"/>
    </source>
</evidence>
<dbReference type="InterPro" id="IPR050800">
    <property type="entry name" value="ARTD/PARP"/>
</dbReference>
<dbReference type="PROSITE" id="PS51060">
    <property type="entry name" value="PARP_ALPHA_HD"/>
    <property type="match status" value="1"/>
</dbReference>
<dbReference type="SUPFAM" id="SSF142921">
    <property type="entry name" value="WGR domain-like"/>
    <property type="match status" value="1"/>
</dbReference>
<evidence type="ECO:0000256" key="2">
    <source>
        <dbReference type="ARBA" id="ARBA00000459"/>
    </source>
</evidence>
<keyword evidence="4" id="KW-0808">Transferase</keyword>
<evidence type="ECO:0000256" key="4">
    <source>
        <dbReference type="ARBA" id="ARBA00022679"/>
    </source>
</evidence>
<gene>
    <name evidence="9" type="ORF">HRI_004577400</name>
</gene>
<sequence length="136" mass="15809">MSQSDAKRLFLEKTGNTWEAWEQKENFQKQPGRFFPLDIDYGVNKQVSQKKHTVTNADSRLPPPLLELVKMLFNVETYRQVVHFTSKLSPLLHSFKLLRCLNDPFLDYRAAMMEFEINMSEMPLGKLSKSNIQKGG</sequence>
<dbReference type="SUPFAM" id="SSF47587">
    <property type="entry name" value="Domain of poly(ADP-ribose) polymerase"/>
    <property type="match status" value="1"/>
</dbReference>
<proteinExistence type="predicted"/>
<dbReference type="Pfam" id="PF02877">
    <property type="entry name" value="PARP_reg"/>
    <property type="match status" value="1"/>
</dbReference>
<dbReference type="InterPro" id="IPR036616">
    <property type="entry name" value="Poly(ADP-ribose)pol_reg_dom_sf"/>
</dbReference>
<dbReference type="InterPro" id="IPR036930">
    <property type="entry name" value="WGR_dom_sf"/>
</dbReference>
<evidence type="ECO:0000256" key="3">
    <source>
        <dbReference type="ARBA" id="ARBA00022676"/>
    </source>
</evidence>
<dbReference type="GO" id="GO:0003950">
    <property type="term" value="F:NAD+ poly-ADP-ribosyltransferase activity"/>
    <property type="evidence" value="ECO:0007669"/>
    <property type="project" value="InterPro"/>
</dbReference>
<dbReference type="GO" id="GO:0070212">
    <property type="term" value="P:protein poly-ADP-ribosylation"/>
    <property type="evidence" value="ECO:0007669"/>
    <property type="project" value="TreeGrafter"/>
</dbReference>
<dbReference type="GO" id="GO:0006302">
    <property type="term" value="P:double-strand break repair"/>
    <property type="evidence" value="ECO:0007669"/>
    <property type="project" value="TreeGrafter"/>
</dbReference>
<evidence type="ECO:0000259" key="8">
    <source>
        <dbReference type="PROSITE" id="PS51977"/>
    </source>
</evidence>
<dbReference type="AlphaFoldDB" id="A0A9W7J6J9"/>
<comment type="function">
    <text evidence="6">Involved in the base excision repair (BER) pathway, by catalyzing the poly(ADP-ribosyl)ation of a limited number of acceptor proteins involved in chromatin architecture and in DNA metabolism. This modification follows DNA damages and appears as an obligatory step in a detection/signaling pathway leading to the reparation of DNA strand breaks.</text>
</comment>
<dbReference type="PANTHER" id="PTHR10459">
    <property type="entry name" value="DNA LIGASE"/>
    <property type="match status" value="1"/>
</dbReference>
<feature type="domain" description="WGR" evidence="8">
    <location>
        <begin position="1"/>
        <end position="34"/>
    </location>
</feature>
<accession>A0A9W7J6J9</accession>
<keyword evidence="10" id="KW-1185">Reference proteome</keyword>
<reference evidence="9" key="1">
    <citation type="submission" date="2023-05" db="EMBL/GenBank/DDBJ databases">
        <title>Genome and transcriptome analyses reveal genes involved in the formation of fine ridges on petal epidermal cells in Hibiscus trionum.</title>
        <authorList>
            <person name="Koshimizu S."/>
            <person name="Masuda S."/>
            <person name="Ishii T."/>
            <person name="Shirasu K."/>
            <person name="Hoshino A."/>
            <person name="Arita M."/>
        </authorList>
    </citation>
    <scope>NUCLEOTIDE SEQUENCE</scope>
    <source>
        <strain evidence="9">Hamamatsu line</strain>
    </source>
</reference>
<feature type="domain" description="PARP alpha-helical" evidence="7">
    <location>
        <begin position="88"/>
        <end position="136"/>
    </location>
</feature>
<dbReference type="OrthoDB" id="2017365at2759"/>
<evidence type="ECO:0000256" key="6">
    <source>
        <dbReference type="ARBA" id="ARBA00024945"/>
    </source>
</evidence>
<dbReference type="PANTHER" id="PTHR10459:SF80">
    <property type="entry name" value="POLY [ADP-RIBOSE] POLYMERASE 1"/>
    <property type="match status" value="1"/>
</dbReference>
<dbReference type="Proteomes" id="UP001165190">
    <property type="component" value="Unassembled WGS sequence"/>
</dbReference>
<dbReference type="GO" id="GO:0005730">
    <property type="term" value="C:nucleolus"/>
    <property type="evidence" value="ECO:0007669"/>
    <property type="project" value="TreeGrafter"/>
</dbReference>
<dbReference type="GO" id="GO:1990404">
    <property type="term" value="F:NAD+-protein mono-ADP-ribosyltransferase activity"/>
    <property type="evidence" value="ECO:0007669"/>
    <property type="project" value="TreeGrafter"/>
</dbReference>
<keyword evidence="3" id="KW-0328">Glycosyltransferase</keyword>
<dbReference type="InterPro" id="IPR008893">
    <property type="entry name" value="WGR_domain"/>
</dbReference>
<dbReference type="InterPro" id="IPR004102">
    <property type="entry name" value="Poly(ADP-ribose)pol_reg_dom"/>
</dbReference>
<organism evidence="9 10">
    <name type="scientific">Hibiscus trionum</name>
    <name type="common">Flower of an hour</name>
    <dbReference type="NCBI Taxonomy" id="183268"/>
    <lineage>
        <taxon>Eukaryota</taxon>
        <taxon>Viridiplantae</taxon>
        <taxon>Streptophyta</taxon>
        <taxon>Embryophyta</taxon>
        <taxon>Tracheophyta</taxon>
        <taxon>Spermatophyta</taxon>
        <taxon>Magnoliopsida</taxon>
        <taxon>eudicotyledons</taxon>
        <taxon>Gunneridae</taxon>
        <taxon>Pentapetalae</taxon>
        <taxon>rosids</taxon>
        <taxon>malvids</taxon>
        <taxon>Malvales</taxon>
        <taxon>Malvaceae</taxon>
        <taxon>Malvoideae</taxon>
        <taxon>Hibiscus</taxon>
    </lineage>
</organism>
<keyword evidence="5" id="KW-0520">NAD</keyword>
<dbReference type="EMBL" id="BSYR01000054">
    <property type="protein sequence ID" value="GMJ09082.1"/>
    <property type="molecule type" value="Genomic_DNA"/>
</dbReference>
<comment type="catalytic activity">
    <reaction evidence="1">
        <text>L-aspartyl-[protein] + NAD(+) = 4-O-(ADP-D-ribosyl)-L-aspartyl-[protein] + nicotinamide</text>
        <dbReference type="Rhea" id="RHEA:54424"/>
        <dbReference type="Rhea" id="RHEA-COMP:9867"/>
        <dbReference type="Rhea" id="RHEA-COMP:13832"/>
        <dbReference type="ChEBI" id="CHEBI:17154"/>
        <dbReference type="ChEBI" id="CHEBI:29961"/>
        <dbReference type="ChEBI" id="CHEBI:57540"/>
        <dbReference type="ChEBI" id="CHEBI:138102"/>
    </reaction>
</comment>
<protein>
    <submittedName>
        <fullName evidence="9">POLY(ADP-RIBOSE) POLYMERASE 1</fullName>
    </submittedName>
</protein>
<evidence type="ECO:0000256" key="1">
    <source>
        <dbReference type="ARBA" id="ARBA00000438"/>
    </source>
</evidence>
<comment type="catalytic activity">
    <reaction evidence="2">
        <text>L-glutamyl-[protein] + NAD(+) = 5-O-(ADP-D-ribosyl)-L-glutamyl-[protein] + nicotinamide</text>
        <dbReference type="Rhea" id="RHEA:58224"/>
        <dbReference type="Rhea" id="RHEA-COMP:10208"/>
        <dbReference type="Rhea" id="RHEA-COMP:15089"/>
        <dbReference type="ChEBI" id="CHEBI:17154"/>
        <dbReference type="ChEBI" id="CHEBI:29973"/>
        <dbReference type="ChEBI" id="CHEBI:57540"/>
        <dbReference type="ChEBI" id="CHEBI:142540"/>
    </reaction>
</comment>
<evidence type="ECO:0000313" key="9">
    <source>
        <dbReference type="EMBL" id="GMJ09082.1"/>
    </source>
</evidence>
<name>A0A9W7J6J9_HIBTR</name>
<evidence type="ECO:0000313" key="10">
    <source>
        <dbReference type="Proteomes" id="UP001165190"/>
    </source>
</evidence>
<evidence type="ECO:0000256" key="5">
    <source>
        <dbReference type="ARBA" id="ARBA00023027"/>
    </source>
</evidence>